<comment type="caution">
    <text evidence="6">The sequence shown here is derived from an EMBL/GenBank/DDBJ whole genome shotgun (WGS) entry which is preliminary data.</text>
</comment>
<dbReference type="SMART" id="SM00980">
    <property type="entry name" value="THAP"/>
    <property type="match status" value="1"/>
</dbReference>
<evidence type="ECO:0000256" key="3">
    <source>
        <dbReference type="ARBA" id="ARBA00022833"/>
    </source>
</evidence>
<dbReference type="SUPFAM" id="SSF57716">
    <property type="entry name" value="Glucocorticoid receptor-like (DNA-binding domain)"/>
    <property type="match status" value="1"/>
</dbReference>
<proteinExistence type="predicted"/>
<keyword evidence="7" id="KW-1185">Reference proteome</keyword>
<organism evidence="6 7">
    <name type="scientific">Temnothorax longispinosus</name>
    <dbReference type="NCBI Taxonomy" id="300112"/>
    <lineage>
        <taxon>Eukaryota</taxon>
        <taxon>Metazoa</taxon>
        <taxon>Ecdysozoa</taxon>
        <taxon>Arthropoda</taxon>
        <taxon>Hexapoda</taxon>
        <taxon>Insecta</taxon>
        <taxon>Pterygota</taxon>
        <taxon>Neoptera</taxon>
        <taxon>Endopterygota</taxon>
        <taxon>Hymenoptera</taxon>
        <taxon>Apocrita</taxon>
        <taxon>Aculeata</taxon>
        <taxon>Formicoidea</taxon>
        <taxon>Formicidae</taxon>
        <taxon>Myrmicinae</taxon>
        <taxon>Temnothorax</taxon>
    </lineage>
</organism>
<evidence type="ECO:0000259" key="5">
    <source>
        <dbReference type="SMART" id="SM00980"/>
    </source>
</evidence>
<keyword evidence="3" id="KW-0862">Zinc</keyword>
<dbReference type="InterPro" id="IPR006612">
    <property type="entry name" value="THAP_Znf"/>
</dbReference>
<accession>A0A4S2KRP8</accession>
<reference evidence="6 7" key="1">
    <citation type="journal article" date="2019" name="Philos. Trans. R. Soc. Lond., B, Biol. Sci.">
        <title>Ant behaviour and brain gene expression of defending hosts depend on the ecological success of the intruding social parasite.</title>
        <authorList>
            <person name="Kaur R."/>
            <person name="Stoldt M."/>
            <person name="Jongepier E."/>
            <person name="Feldmeyer B."/>
            <person name="Menzel F."/>
            <person name="Bornberg-Bauer E."/>
            <person name="Foitzik S."/>
        </authorList>
    </citation>
    <scope>NUCLEOTIDE SEQUENCE [LARGE SCALE GENOMIC DNA]</scope>
    <source>
        <tissue evidence="6">Whole body</tissue>
    </source>
</reference>
<dbReference type="GO" id="GO:0003677">
    <property type="term" value="F:DNA binding"/>
    <property type="evidence" value="ECO:0007669"/>
    <property type="project" value="UniProtKB-KW"/>
</dbReference>
<sequence length="424" mass="48249">MVRRCCVPGCTSSAKVPSHRLPAQDLKAQVWLKAVGLNNMIDAPQEGQKRRLKDNAMPTLHFSHANIAVESAVDSTSSAAIDTALHTSHNVTSESDFEPQTSREREVQPVKINVNTIQTVNVRHLREKVQWYRKMLCKRNLVIRKNREKKRHAESINTWDSITTEISGVQKTFMEMIFQNFPHAPQENGVFDAAFLPTLPSLEPLKDTSYGEGPNNTGEEMQRVQMTDNIKILNLRKEDILEAGFFDVNGHRYEAKQKALALTLYKTMGKRAYSRLRDVFPQIPSRQTLQLALEKIPLTAGLNPFILRHLENISLEMSAKDKVCILMWDEVSIQFSVTYDSRRDIICGLEDWGNNRTSKVADHVLVFMLRGLHTGWKMPVSYNFCAKATNTAQLMRCIKKSIFIRSQKQALSSFPPSVTKVHPM</sequence>
<dbReference type="Proteomes" id="UP000310200">
    <property type="component" value="Unassembled WGS sequence"/>
</dbReference>
<evidence type="ECO:0000313" key="7">
    <source>
        <dbReference type="Proteomes" id="UP000310200"/>
    </source>
</evidence>
<dbReference type="EMBL" id="QBLH01001916">
    <property type="protein sequence ID" value="TGZ50608.1"/>
    <property type="molecule type" value="Genomic_DNA"/>
</dbReference>
<dbReference type="Pfam" id="PF21787">
    <property type="entry name" value="TNP-like_RNaseH_N"/>
    <property type="match status" value="1"/>
</dbReference>
<dbReference type="GO" id="GO:0008270">
    <property type="term" value="F:zinc ion binding"/>
    <property type="evidence" value="ECO:0007669"/>
    <property type="project" value="UniProtKB-KW"/>
</dbReference>
<keyword evidence="1" id="KW-0479">Metal-binding</keyword>
<dbReference type="InterPro" id="IPR048365">
    <property type="entry name" value="TNP-like_RNaseH_N"/>
</dbReference>
<dbReference type="AlphaFoldDB" id="A0A4S2KRP8"/>
<name>A0A4S2KRP8_9HYME</name>
<evidence type="ECO:0000313" key="6">
    <source>
        <dbReference type="EMBL" id="TGZ50608.1"/>
    </source>
</evidence>
<feature type="domain" description="THAP-type" evidence="5">
    <location>
        <begin position="3"/>
        <end position="67"/>
    </location>
</feature>
<gene>
    <name evidence="6" type="ORF">DBV15_11883</name>
</gene>
<evidence type="ECO:0000256" key="1">
    <source>
        <dbReference type="ARBA" id="ARBA00022723"/>
    </source>
</evidence>
<protein>
    <recommendedName>
        <fullName evidence="5">THAP-type domain-containing protein</fullName>
    </recommendedName>
</protein>
<keyword evidence="2" id="KW-0863">Zinc-finger</keyword>
<keyword evidence="4" id="KW-0238">DNA-binding</keyword>
<evidence type="ECO:0000256" key="4">
    <source>
        <dbReference type="ARBA" id="ARBA00023125"/>
    </source>
</evidence>
<evidence type="ECO:0000256" key="2">
    <source>
        <dbReference type="ARBA" id="ARBA00022771"/>
    </source>
</evidence>